<accession>A0AAD1SAL2</accession>
<evidence type="ECO:0000256" key="1">
    <source>
        <dbReference type="SAM" id="MobiDB-lite"/>
    </source>
</evidence>
<dbReference type="EMBL" id="OW240916">
    <property type="protein sequence ID" value="CAH2294565.1"/>
    <property type="molecule type" value="Genomic_DNA"/>
</dbReference>
<evidence type="ECO:0000313" key="2">
    <source>
        <dbReference type="EMBL" id="CAH2294565.1"/>
    </source>
</evidence>
<feature type="compositionally biased region" description="Polar residues" evidence="1">
    <location>
        <begin position="1"/>
        <end position="11"/>
    </location>
</feature>
<proteinExistence type="predicted"/>
<sequence>MTSPADSTCPSSEDKILKAPDDIPRSESSKLCSLKEDLQAPATMGDIQALMNNIRAFFNAGVDITREDISMVTAKVRGAEESVTSVAQRQVR</sequence>
<name>A0AAD1SAL2_PELCU</name>
<feature type="compositionally biased region" description="Basic and acidic residues" evidence="1">
    <location>
        <begin position="12"/>
        <end position="28"/>
    </location>
</feature>
<keyword evidence="3" id="KW-1185">Reference proteome</keyword>
<protein>
    <submittedName>
        <fullName evidence="2">Uncharacterized protein</fullName>
    </submittedName>
</protein>
<dbReference type="AlphaFoldDB" id="A0AAD1SAL2"/>
<evidence type="ECO:0000313" key="3">
    <source>
        <dbReference type="Proteomes" id="UP001295444"/>
    </source>
</evidence>
<gene>
    <name evidence="2" type="ORF">PECUL_23A059052</name>
</gene>
<organism evidence="2 3">
    <name type="scientific">Pelobates cultripes</name>
    <name type="common">Western spadefoot toad</name>
    <dbReference type="NCBI Taxonomy" id="61616"/>
    <lineage>
        <taxon>Eukaryota</taxon>
        <taxon>Metazoa</taxon>
        <taxon>Chordata</taxon>
        <taxon>Craniata</taxon>
        <taxon>Vertebrata</taxon>
        <taxon>Euteleostomi</taxon>
        <taxon>Amphibia</taxon>
        <taxon>Batrachia</taxon>
        <taxon>Anura</taxon>
        <taxon>Pelobatoidea</taxon>
        <taxon>Pelobatidae</taxon>
        <taxon>Pelobates</taxon>
    </lineage>
</organism>
<reference evidence="2" key="1">
    <citation type="submission" date="2022-03" db="EMBL/GenBank/DDBJ databases">
        <authorList>
            <person name="Alioto T."/>
            <person name="Alioto T."/>
            <person name="Gomez Garrido J."/>
        </authorList>
    </citation>
    <scope>NUCLEOTIDE SEQUENCE</scope>
</reference>
<feature type="region of interest" description="Disordered" evidence="1">
    <location>
        <begin position="1"/>
        <end position="28"/>
    </location>
</feature>
<dbReference type="Proteomes" id="UP001295444">
    <property type="component" value="Chromosome 05"/>
</dbReference>